<reference evidence="2 3" key="1">
    <citation type="submission" date="2019-07" db="EMBL/GenBank/DDBJ databases">
        <title>Whole genome shotgun sequence of Lactobacillus rapi NBRC 109618.</title>
        <authorList>
            <person name="Hosoyama A."/>
            <person name="Uohara A."/>
            <person name="Ohji S."/>
            <person name="Ichikawa N."/>
        </authorList>
    </citation>
    <scope>NUCLEOTIDE SEQUENCE [LARGE SCALE GENOMIC DNA]</scope>
    <source>
        <strain evidence="2 3">NBRC 109618</strain>
    </source>
</reference>
<evidence type="ECO:0000313" key="3">
    <source>
        <dbReference type="Proteomes" id="UP000321569"/>
    </source>
</evidence>
<dbReference type="GO" id="GO:0097351">
    <property type="term" value="F:toxin sequestering activity"/>
    <property type="evidence" value="ECO:0007669"/>
    <property type="project" value="InterPro"/>
</dbReference>
<dbReference type="GO" id="GO:0003677">
    <property type="term" value="F:DNA binding"/>
    <property type="evidence" value="ECO:0007669"/>
    <property type="project" value="InterPro"/>
</dbReference>
<dbReference type="PANTHER" id="PTHR40516">
    <property type="entry name" value="ANTITOXIN CHPS-RELATED"/>
    <property type="match status" value="1"/>
</dbReference>
<dbReference type="Pfam" id="PF04014">
    <property type="entry name" value="MazE_antitoxin"/>
    <property type="match status" value="1"/>
</dbReference>
<dbReference type="Proteomes" id="UP000321569">
    <property type="component" value="Unassembled WGS sequence"/>
</dbReference>
<dbReference type="STRING" id="1423795.FD12_GL002015"/>
<gene>
    <name evidence="2" type="ORF">LRA02_16890</name>
</gene>
<dbReference type="InterPro" id="IPR039052">
    <property type="entry name" value="Antitox_PemI-like"/>
</dbReference>
<evidence type="ECO:0000259" key="1">
    <source>
        <dbReference type="SMART" id="SM00966"/>
    </source>
</evidence>
<dbReference type="PANTHER" id="PTHR40516:SF1">
    <property type="entry name" value="ANTITOXIN CHPS-RELATED"/>
    <property type="match status" value="1"/>
</dbReference>
<dbReference type="Gene3D" id="2.10.260.10">
    <property type="match status" value="1"/>
</dbReference>
<dbReference type="AlphaFoldDB" id="A0A512PNP1"/>
<dbReference type="InterPro" id="IPR037914">
    <property type="entry name" value="SpoVT-AbrB_sf"/>
</dbReference>
<dbReference type="SUPFAM" id="SSF89447">
    <property type="entry name" value="AbrB/MazE/MraZ-like"/>
    <property type="match status" value="1"/>
</dbReference>
<sequence length="96" mass="11051">MKRKVGLTNMITKKIDKWGNSQGIRIPKDMLSKIGINNPVGQSVQVSIENDRIVIQKPDNRSALQKRFENFDVEEYFKKSGSREVDWGEPVGREVF</sequence>
<accession>A0A512PNP1</accession>
<feature type="domain" description="SpoVT-AbrB" evidence="1">
    <location>
        <begin position="16"/>
        <end position="61"/>
    </location>
</feature>
<dbReference type="EMBL" id="BKAM01000034">
    <property type="protein sequence ID" value="GEP72821.1"/>
    <property type="molecule type" value="Genomic_DNA"/>
</dbReference>
<protein>
    <recommendedName>
        <fullName evidence="1">SpoVT-AbrB domain-containing protein</fullName>
    </recommendedName>
</protein>
<dbReference type="SMART" id="SM00966">
    <property type="entry name" value="SpoVT_AbrB"/>
    <property type="match status" value="1"/>
</dbReference>
<organism evidence="2 3">
    <name type="scientific">Lentilactobacillus rapi</name>
    <dbReference type="NCBI Taxonomy" id="481723"/>
    <lineage>
        <taxon>Bacteria</taxon>
        <taxon>Bacillati</taxon>
        <taxon>Bacillota</taxon>
        <taxon>Bacilli</taxon>
        <taxon>Lactobacillales</taxon>
        <taxon>Lactobacillaceae</taxon>
        <taxon>Lentilactobacillus</taxon>
    </lineage>
</organism>
<dbReference type="InterPro" id="IPR007159">
    <property type="entry name" value="SpoVT-AbrB_dom"/>
</dbReference>
<name>A0A512PNP1_9LACO</name>
<comment type="caution">
    <text evidence="2">The sequence shown here is derived from an EMBL/GenBank/DDBJ whole genome shotgun (WGS) entry which is preliminary data.</text>
</comment>
<proteinExistence type="predicted"/>
<evidence type="ECO:0000313" key="2">
    <source>
        <dbReference type="EMBL" id="GEP72821.1"/>
    </source>
</evidence>